<evidence type="ECO:0000256" key="1">
    <source>
        <dbReference type="SAM" id="MobiDB-lite"/>
    </source>
</evidence>
<evidence type="ECO:0000313" key="2">
    <source>
        <dbReference type="EMBL" id="ETW80265.1"/>
    </source>
</evidence>
<protein>
    <submittedName>
        <fullName evidence="2">Uncharacterized protein</fullName>
    </submittedName>
</protein>
<reference evidence="2 3" key="1">
    <citation type="journal article" date="2012" name="New Phytol.">
        <title>Insight into trade-off between wood decay and parasitism from the genome of a fungal forest pathogen.</title>
        <authorList>
            <person name="Olson A."/>
            <person name="Aerts A."/>
            <person name="Asiegbu F."/>
            <person name="Belbahri L."/>
            <person name="Bouzid O."/>
            <person name="Broberg A."/>
            <person name="Canback B."/>
            <person name="Coutinho P.M."/>
            <person name="Cullen D."/>
            <person name="Dalman K."/>
            <person name="Deflorio G."/>
            <person name="van Diepen L.T."/>
            <person name="Dunand C."/>
            <person name="Duplessis S."/>
            <person name="Durling M."/>
            <person name="Gonthier P."/>
            <person name="Grimwood J."/>
            <person name="Fossdal C.G."/>
            <person name="Hansson D."/>
            <person name="Henrissat B."/>
            <person name="Hietala A."/>
            <person name="Himmelstrand K."/>
            <person name="Hoffmeister D."/>
            <person name="Hogberg N."/>
            <person name="James T.Y."/>
            <person name="Karlsson M."/>
            <person name="Kohler A."/>
            <person name="Kues U."/>
            <person name="Lee Y.H."/>
            <person name="Lin Y.C."/>
            <person name="Lind M."/>
            <person name="Lindquist E."/>
            <person name="Lombard V."/>
            <person name="Lucas S."/>
            <person name="Lunden K."/>
            <person name="Morin E."/>
            <person name="Murat C."/>
            <person name="Park J."/>
            <person name="Raffaello T."/>
            <person name="Rouze P."/>
            <person name="Salamov A."/>
            <person name="Schmutz J."/>
            <person name="Solheim H."/>
            <person name="Stahlberg J."/>
            <person name="Velez H."/>
            <person name="de Vries R.P."/>
            <person name="Wiebenga A."/>
            <person name="Woodward S."/>
            <person name="Yakovlev I."/>
            <person name="Garbelotto M."/>
            <person name="Martin F."/>
            <person name="Grigoriev I.V."/>
            <person name="Stenlid J."/>
        </authorList>
    </citation>
    <scope>NUCLEOTIDE SEQUENCE [LARGE SCALE GENOMIC DNA]</scope>
    <source>
        <strain evidence="2 3">TC 32-1</strain>
    </source>
</reference>
<dbReference type="RefSeq" id="XP_009547039.1">
    <property type="nucleotide sequence ID" value="XM_009548744.1"/>
</dbReference>
<feature type="region of interest" description="Disordered" evidence="1">
    <location>
        <begin position="57"/>
        <end position="90"/>
    </location>
</feature>
<name>W4K4J7_HETIT</name>
<gene>
    <name evidence="2" type="ORF">HETIRDRAFT_384798</name>
</gene>
<dbReference type="Proteomes" id="UP000030671">
    <property type="component" value="Unassembled WGS sequence"/>
</dbReference>
<dbReference type="EMBL" id="KI925459">
    <property type="protein sequence ID" value="ETW80265.1"/>
    <property type="molecule type" value="Genomic_DNA"/>
</dbReference>
<dbReference type="AlphaFoldDB" id="W4K4J7"/>
<organism evidence="2 3">
    <name type="scientific">Heterobasidion irregulare (strain TC 32-1)</name>
    <dbReference type="NCBI Taxonomy" id="747525"/>
    <lineage>
        <taxon>Eukaryota</taxon>
        <taxon>Fungi</taxon>
        <taxon>Dikarya</taxon>
        <taxon>Basidiomycota</taxon>
        <taxon>Agaricomycotina</taxon>
        <taxon>Agaricomycetes</taxon>
        <taxon>Russulales</taxon>
        <taxon>Bondarzewiaceae</taxon>
        <taxon>Heterobasidion</taxon>
        <taxon>Heterobasidion annosum species complex</taxon>
    </lineage>
</organism>
<dbReference type="KEGG" id="hir:HETIRDRAFT_384798"/>
<dbReference type="GeneID" id="20672214"/>
<dbReference type="HOGENOM" id="CLU_1855523_0_0_1"/>
<accession>W4K4J7</accession>
<feature type="compositionally biased region" description="Basic and acidic residues" evidence="1">
    <location>
        <begin position="74"/>
        <end position="85"/>
    </location>
</feature>
<sequence length="138" mass="15339">MDDPLQKLRSGLSERMYATRPDFPVTGLEARRLASSIFFVSLLLPASLCSRDFLKDENAPPEDSYSQLNNAGHVETHSQKSRDSIGRIQGSHRSSIGKLLTLSMNGLEDRTAGAIGWDGYRAPRNPDNHSHAVECELW</sequence>
<evidence type="ECO:0000313" key="3">
    <source>
        <dbReference type="Proteomes" id="UP000030671"/>
    </source>
</evidence>
<dbReference type="InParanoid" id="W4K4J7"/>
<keyword evidence="3" id="KW-1185">Reference proteome</keyword>
<proteinExistence type="predicted"/>